<protein>
    <submittedName>
        <fullName evidence="1">Membrane protein</fullName>
    </submittedName>
</protein>
<dbReference type="Pfam" id="PF05489">
    <property type="entry name" value="Phage_tail_X"/>
    <property type="match status" value="1"/>
</dbReference>
<dbReference type="InterPro" id="IPR008861">
    <property type="entry name" value="GpX-like"/>
</dbReference>
<sequence>MKTDILEHITSDGERWDWLAWEYYGDASRYEPIIAANPEVMITPVLPAGIKLLIPIIADADLVDTEDLPPWKR</sequence>
<proteinExistence type="predicted"/>
<dbReference type="RefSeq" id="WP_282002901.1">
    <property type="nucleotide sequence ID" value="NZ_AP027151.1"/>
</dbReference>
<keyword evidence="2" id="KW-1185">Reference proteome</keyword>
<reference evidence="1 2" key="1">
    <citation type="submission" date="2022-12" db="EMBL/GenBank/DDBJ databases">
        <title>Polyphasic characterization of Geotalea uranireducens NIT-SL11 newly isolated from a complex of sewage sludge and microbially reduced graphene oxide.</title>
        <authorList>
            <person name="Xie L."/>
            <person name="Yoshida N."/>
            <person name="Meng L."/>
        </authorList>
    </citation>
    <scope>NUCLEOTIDE SEQUENCE [LARGE SCALE GENOMIC DNA]</scope>
    <source>
        <strain evidence="1 2">NIT-SL11</strain>
    </source>
</reference>
<organism evidence="1 2">
    <name type="scientific">Geotalea uraniireducens</name>
    <dbReference type="NCBI Taxonomy" id="351604"/>
    <lineage>
        <taxon>Bacteria</taxon>
        <taxon>Pseudomonadati</taxon>
        <taxon>Thermodesulfobacteriota</taxon>
        <taxon>Desulfuromonadia</taxon>
        <taxon>Geobacterales</taxon>
        <taxon>Geobacteraceae</taxon>
        <taxon>Geotalea</taxon>
    </lineage>
</organism>
<gene>
    <name evidence="1" type="ORF">GURASL_13680</name>
</gene>
<dbReference type="Proteomes" id="UP001317705">
    <property type="component" value="Chromosome"/>
</dbReference>
<evidence type="ECO:0000313" key="1">
    <source>
        <dbReference type="EMBL" id="BDV42445.1"/>
    </source>
</evidence>
<evidence type="ECO:0000313" key="2">
    <source>
        <dbReference type="Proteomes" id="UP001317705"/>
    </source>
</evidence>
<name>A0ABM8EKC5_9BACT</name>
<dbReference type="EMBL" id="AP027151">
    <property type="protein sequence ID" value="BDV42445.1"/>
    <property type="molecule type" value="Genomic_DNA"/>
</dbReference>
<accession>A0ABM8EKC5</accession>